<proteinExistence type="predicted"/>
<evidence type="ECO:0000313" key="3">
    <source>
        <dbReference type="Proteomes" id="UP001454036"/>
    </source>
</evidence>
<organism evidence="2 3">
    <name type="scientific">Lithospermum erythrorhizon</name>
    <name type="common">Purple gromwell</name>
    <name type="synonym">Lithospermum officinale var. erythrorhizon</name>
    <dbReference type="NCBI Taxonomy" id="34254"/>
    <lineage>
        <taxon>Eukaryota</taxon>
        <taxon>Viridiplantae</taxon>
        <taxon>Streptophyta</taxon>
        <taxon>Embryophyta</taxon>
        <taxon>Tracheophyta</taxon>
        <taxon>Spermatophyta</taxon>
        <taxon>Magnoliopsida</taxon>
        <taxon>eudicotyledons</taxon>
        <taxon>Gunneridae</taxon>
        <taxon>Pentapetalae</taxon>
        <taxon>asterids</taxon>
        <taxon>lamiids</taxon>
        <taxon>Boraginales</taxon>
        <taxon>Boraginaceae</taxon>
        <taxon>Boraginoideae</taxon>
        <taxon>Lithospermeae</taxon>
        <taxon>Lithospermum</taxon>
    </lineage>
</organism>
<evidence type="ECO:0008006" key="4">
    <source>
        <dbReference type="Google" id="ProtNLM"/>
    </source>
</evidence>
<comment type="caution">
    <text evidence="2">The sequence shown here is derived from an EMBL/GenBank/DDBJ whole genome shotgun (WGS) entry which is preliminary data.</text>
</comment>
<keyword evidence="3" id="KW-1185">Reference proteome</keyword>
<dbReference type="AlphaFoldDB" id="A0AAV3RFY5"/>
<protein>
    <recommendedName>
        <fullName evidence="4">Integrase zinc-binding domain-containing protein</fullName>
    </recommendedName>
</protein>
<dbReference type="EMBL" id="BAABME010026647">
    <property type="protein sequence ID" value="GAA0174256.1"/>
    <property type="molecule type" value="Genomic_DNA"/>
</dbReference>
<evidence type="ECO:0000256" key="1">
    <source>
        <dbReference type="SAM" id="MobiDB-lite"/>
    </source>
</evidence>
<name>A0AAV3RFY5_LITER</name>
<feature type="region of interest" description="Disordered" evidence="1">
    <location>
        <begin position="143"/>
        <end position="163"/>
    </location>
</feature>
<evidence type="ECO:0000313" key="2">
    <source>
        <dbReference type="EMBL" id="GAA0174256.1"/>
    </source>
</evidence>
<gene>
    <name evidence="2" type="ORF">LIER_41684</name>
</gene>
<accession>A0AAV3RFY5</accession>
<feature type="compositionally biased region" description="Acidic residues" evidence="1">
    <location>
        <begin position="150"/>
        <end position="162"/>
    </location>
</feature>
<dbReference type="Proteomes" id="UP001454036">
    <property type="component" value="Unassembled WGS sequence"/>
</dbReference>
<reference evidence="2 3" key="1">
    <citation type="submission" date="2024-01" db="EMBL/GenBank/DDBJ databases">
        <title>The complete chloroplast genome sequence of Lithospermum erythrorhizon: insights into the phylogenetic relationship among Boraginaceae species and the maternal lineages of purple gromwells.</title>
        <authorList>
            <person name="Okada T."/>
            <person name="Watanabe K."/>
        </authorList>
    </citation>
    <scope>NUCLEOTIDE SEQUENCE [LARGE SCALE GENOMIC DNA]</scope>
</reference>
<sequence length="190" mass="20267">MCGSHINGKVLTQKTLRSEIFWPSVAKDAQDHVRSALRPMRSGYCRGSPEDAWGKEDGGLDTATPQRAVPEVGTSKAFPLPASSQSSPVRSISLCLGHLQVLVQQGYVLGIIAEFTIEGREGVMHGSVRASCMALSGEGFGDSRPTTGLIEDEEGGGEEEGEANFTPPADLALLGRGDIILIVRFVRAMR</sequence>